<sequence length="284" mass="30233">MSAITVGKKEFRDAVRSRKLALLTAVFALFTLGGAYLASWAGDLFAEVDGEGAQSTTELVLALQSPAGFLVPIIALVISYAAIARERERGSLKFLLGQPHSRREVVAGKILGRSAVVAVSILVGFGVGFVGLIVFVGSVSIVDYLLFTLVTMLFGAVYVCIGVGISAMTRSTTTAAVGVVGLIVVFWIVWGSLAQGLLFWREGSMMVDPLPEWFVSFVSIPPDSAYSSALSVVLGEGGFAMADVYQTESVPLLAEPWFGFVLLALWALVPVAIGLWRFDRADLS</sequence>
<reference evidence="3" key="1">
    <citation type="submission" date="2016-10" db="EMBL/GenBank/DDBJ databases">
        <authorList>
            <person name="Varghese N."/>
            <person name="Submissions S."/>
        </authorList>
    </citation>
    <scope>NUCLEOTIDE SEQUENCE [LARGE SCALE GENOMIC DNA]</scope>
    <source>
        <strain evidence="3">CGMCC 1.8981</strain>
    </source>
</reference>
<name>A0A1H6G3C8_9EURY</name>
<keyword evidence="1" id="KW-0812">Transmembrane</keyword>
<dbReference type="PANTHER" id="PTHR43471">
    <property type="entry name" value="ABC TRANSPORTER PERMEASE"/>
    <property type="match status" value="1"/>
</dbReference>
<keyword evidence="1" id="KW-1133">Transmembrane helix</keyword>
<dbReference type="GO" id="GO:0005886">
    <property type="term" value="C:plasma membrane"/>
    <property type="evidence" value="ECO:0007669"/>
    <property type="project" value="UniProtKB-SubCell"/>
</dbReference>
<feature type="transmembrane region" description="Helical" evidence="1">
    <location>
        <begin position="257"/>
        <end position="278"/>
    </location>
</feature>
<dbReference type="Pfam" id="PF12679">
    <property type="entry name" value="ABC2_membrane_2"/>
    <property type="match status" value="1"/>
</dbReference>
<dbReference type="OrthoDB" id="86287at2157"/>
<proteinExistence type="predicted"/>
<dbReference type="RefSeq" id="WP_090508032.1">
    <property type="nucleotide sequence ID" value="NZ_FNWL01000004.1"/>
</dbReference>
<gene>
    <name evidence="2" type="ORF">SAMN04487967_3278</name>
</gene>
<feature type="transmembrane region" description="Helical" evidence="1">
    <location>
        <begin position="61"/>
        <end position="83"/>
    </location>
</feature>
<feature type="transmembrane region" description="Helical" evidence="1">
    <location>
        <begin position="144"/>
        <end position="165"/>
    </location>
</feature>
<dbReference type="AlphaFoldDB" id="A0A1H6G3C8"/>
<dbReference type="EMBL" id="FNWL01000004">
    <property type="protein sequence ID" value="SEH17596.1"/>
    <property type="molecule type" value="Genomic_DNA"/>
</dbReference>
<feature type="transmembrane region" description="Helical" evidence="1">
    <location>
        <begin position="20"/>
        <end position="41"/>
    </location>
</feature>
<keyword evidence="3" id="KW-1185">Reference proteome</keyword>
<dbReference type="Proteomes" id="UP000199112">
    <property type="component" value="Unassembled WGS sequence"/>
</dbReference>
<dbReference type="GO" id="GO:0140359">
    <property type="term" value="F:ABC-type transporter activity"/>
    <property type="evidence" value="ECO:0007669"/>
    <property type="project" value="InterPro"/>
</dbReference>
<accession>A0A1H6G3C8</accession>
<organism evidence="2 3">
    <name type="scientific">Natronorubrum sediminis</name>
    <dbReference type="NCBI Taxonomy" id="640943"/>
    <lineage>
        <taxon>Archaea</taxon>
        <taxon>Methanobacteriati</taxon>
        <taxon>Methanobacteriota</taxon>
        <taxon>Stenosarchaea group</taxon>
        <taxon>Halobacteria</taxon>
        <taxon>Halobacteriales</taxon>
        <taxon>Natrialbaceae</taxon>
        <taxon>Natronorubrum</taxon>
    </lineage>
</organism>
<keyword evidence="1" id="KW-0472">Membrane</keyword>
<dbReference type="PANTHER" id="PTHR43471:SF1">
    <property type="entry name" value="ABC TRANSPORTER PERMEASE PROTEIN NOSY-RELATED"/>
    <property type="match status" value="1"/>
</dbReference>
<evidence type="ECO:0000256" key="1">
    <source>
        <dbReference type="SAM" id="Phobius"/>
    </source>
</evidence>
<feature type="transmembrane region" description="Helical" evidence="1">
    <location>
        <begin position="110"/>
        <end position="138"/>
    </location>
</feature>
<evidence type="ECO:0000313" key="2">
    <source>
        <dbReference type="EMBL" id="SEH17596.1"/>
    </source>
</evidence>
<protein>
    <submittedName>
        <fullName evidence="2">ABC-2 type transport system permease protein</fullName>
    </submittedName>
</protein>
<feature type="transmembrane region" description="Helical" evidence="1">
    <location>
        <begin position="177"/>
        <end position="200"/>
    </location>
</feature>
<evidence type="ECO:0000313" key="3">
    <source>
        <dbReference type="Proteomes" id="UP000199112"/>
    </source>
</evidence>